<reference evidence="5 6" key="1">
    <citation type="journal article" date="2019" name="Int. J. Syst. Evol. Microbiol.">
        <title>The Global Catalogue of Microorganisms (GCM) 10K type strain sequencing project: providing services to taxonomists for standard genome sequencing and annotation.</title>
        <authorList>
            <consortium name="The Broad Institute Genomics Platform"/>
            <consortium name="The Broad Institute Genome Sequencing Center for Infectious Disease"/>
            <person name="Wu L."/>
            <person name="Ma J."/>
        </authorList>
    </citation>
    <scope>NUCLEOTIDE SEQUENCE [LARGE SCALE GENOMIC DNA]</scope>
    <source>
        <strain evidence="5 6">JCM 15933</strain>
    </source>
</reference>
<feature type="region of interest" description="Disordered" evidence="3">
    <location>
        <begin position="488"/>
        <end position="510"/>
    </location>
</feature>
<dbReference type="SUPFAM" id="SSF89372">
    <property type="entry name" value="Fucose-specific lectin"/>
    <property type="match status" value="1"/>
</dbReference>
<accession>A0ABN2CTY5</accession>
<dbReference type="InterPro" id="IPR006558">
    <property type="entry name" value="LamG-like"/>
</dbReference>
<evidence type="ECO:0000259" key="4">
    <source>
        <dbReference type="SMART" id="SM00560"/>
    </source>
</evidence>
<evidence type="ECO:0000313" key="5">
    <source>
        <dbReference type="EMBL" id="GAA1562300.1"/>
    </source>
</evidence>
<dbReference type="PANTHER" id="PTHR46943">
    <property type="entry name" value="PENTRAXIN-RELATED PROTEIN PTX3"/>
    <property type="match status" value="1"/>
</dbReference>
<dbReference type="InterPro" id="IPR042837">
    <property type="entry name" value="PTX3"/>
</dbReference>
<dbReference type="SMART" id="SM00560">
    <property type="entry name" value="LamGL"/>
    <property type="match status" value="1"/>
</dbReference>
<keyword evidence="1" id="KW-0732">Signal</keyword>
<evidence type="ECO:0000256" key="3">
    <source>
        <dbReference type="SAM" id="MobiDB-lite"/>
    </source>
</evidence>
<comment type="caution">
    <text evidence="5">The sequence shown here is derived from an EMBL/GenBank/DDBJ whole genome shotgun (WGS) entry which is preliminary data.</text>
</comment>
<dbReference type="Gene3D" id="2.60.120.200">
    <property type="match status" value="1"/>
</dbReference>
<keyword evidence="2" id="KW-1015">Disulfide bond</keyword>
<dbReference type="SUPFAM" id="SSF49899">
    <property type="entry name" value="Concanavalin A-like lectins/glucanases"/>
    <property type="match status" value="1"/>
</dbReference>
<organism evidence="5 6">
    <name type="scientific">Dactylosporangium maewongense</name>
    <dbReference type="NCBI Taxonomy" id="634393"/>
    <lineage>
        <taxon>Bacteria</taxon>
        <taxon>Bacillati</taxon>
        <taxon>Actinomycetota</taxon>
        <taxon>Actinomycetes</taxon>
        <taxon>Micromonosporales</taxon>
        <taxon>Micromonosporaceae</taxon>
        <taxon>Dactylosporangium</taxon>
    </lineage>
</organism>
<protein>
    <recommendedName>
        <fullName evidence="4">LamG-like jellyroll fold domain-containing protein</fullName>
    </recommendedName>
</protein>
<dbReference type="Proteomes" id="UP001501470">
    <property type="component" value="Unassembled WGS sequence"/>
</dbReference>
<dbReference type="InterPro" id="IPR028994">
    <property type="entry name" value="Integrin_alpha_N"/>
</dbReference>
<feature type="region of interest" description="Disordered" evidence="3">
    <location>
        <begin position="18"/>
        <end position="48"/>
    </location>
</feature>
<dbReference type="Pfam" id="PF13385">
    <property type="entry name" value="Laminin_G_3"/>
    <property type="match status" value="1"/>
</dbReference>
<sequence length="1632" mass="174041">MSIAAVLAAAAVINWPQFDRPEPSASQPPVAGRQAQQQPGATAADVPTAQRFTEAKRTSRPVEILERRTETTEYFANPSGTYTMRQYTVPVRVKQGTTWVPVDLTLQRAPGGGVHSKAGPVDVTFSGGGNGDVVRVRDHGREFTLTWPKALPAPRLDGDSAVYPDVLPGVDLRVTAQRTGFSKLFVVKDRAAADSAALRSLTFGVKTKELKLTGRADGGFVLKDREGNQVFAGDAPSMWDTPLLPADATEEQRLQAQPAHTATAGSRVTGHDITIVPDRAMLARSDLNFPVFVDPSAIVVTNGNWTHINQANGSKSYWSEDRDRAKVGYSYWASTKTPWRSFFLFGTPTLSGKQITRSTFSITLDHSGSCNDTLVYLYSTANVYSSNAVTWNNSSGSGTWNWHLGAQSGHANQGNGCAGGNQPDMNMYWSSDQYPAINSVVQNAANGAYGAQMTFGLRAADEGDRYQWKQFMPFSAALTVEYNSTPNVPSELDTVPPSGCGSEQRPTRMPAGMLTPTFTALLNDTDANTLHGELNVLQGATETVVFAAKTSGVANGSSAAWPQVPAGTLAANTLYSYRARTNDGTGVSAWSNRCFFIVDNQGPDVPVIDPAVRPVTDPAGPEDFPNGVPVRNTGESGSIAFRHAAGDTDIAGYRYGFAADKLTGWVPAQEDGNATVPITLWTNPETGFPESELYVQAEDRAGNVSQTTAGPYYLVANDTGAVPAAKRGDVNGDGKGDISAIIDAGGDRLRAWTLTSDGAAPDGNIQLSTQTVGWDTGRDGSSFVTMRFVSGDFTGDGLSDHALFRQDPDGRLRLYLLQSKGNRFDVVDGVLWTSPAGDPLWNLAGIKAQSGDFDGDGDTDIAVLRDNGSGGWTAFRFNRDPATGQYVPTQWYTQASGWVWGQYDMLTGDFDADGYTDLALVKEAGSGITSLQKYLSSSTGPQTPPSQLISVAYNRSRFVAGNFDGDTTNGRGRTDILVLTETSSNTSNLTVVTSTATGSTVGAAWPVDTAFDSRKVNQLQSADFNADGRDDLAAFAGGQVAGVTQLWTALSTTTGFAAPTMQRTWTVSEKPERRAAWRFDETGTGVSDDYGDNPATVSGGAARGTGRTVRAGDRSLVLNGTNQYASTTQPVVRTDRGFSVAAWVKLASTGGYYTAVAQEGVNQPGFILGYAPGQWRFLFTAADNTTPTYLGAIAAVNPVAGVWTHIAGVYDESGLMRLYVNGVLAATSSPRSTVWNAYGPLQIGRTKLGTSTGGQDYFPGSIDDVDIFDHAATAHEIATLATTGTVTGSPTASSTVTAGRSLNIANGYSDFQRDDYGHIIRFTTSVTVGVTIEDWGGSAASQPVVYQVGPDLDVFFRGTDNHLWNFRWSPANGLTKTDWGAGATGGVSGFAYNGERHVFTPASDGTLRHWYQKPGQAPASETWNGTPAAEATPSAFLTTDNRFEVFVRNTANHLLWWEQPRTMTTAPAPVAFAGAQTVAGDPSAVVVANQINVFARVGTGTGGKPIHRWYFTSSGPSTPISDVTWGGGALGQPTAVWWWTNEIWVYARGTDGHLWRWNGRSGAPSTITYTSFGGGLLSSGFSAPSVHTDVGAQHYIFDHGQGGTLQYWYWYYTGEIGWGDWSGNLGVLSQGS</sequence>
<dbReference type="EMBL" id="BAAAQD010000031">
    <property type="protein sequence ID" value="GAA1562300.1"/>
    <property type="molecule type" value="Genomic_DNA"/>
</dbReference>
<proteinExistence type="predicted"/>
<gene>
    <name evidence="5" type="ORF">GCM10009827_099770</name>
</gene>
<dbReference type="InterPro" id="IPR013320">
    <property type="entry name" value="ConA-like_dom_sf"/>
</dbReference>
<keyword evidence="6" id="KW-1185">Reference proteome</keyword>
<name>A0ABN2CTY5_9ACTN</name>
<evidence type="ECO:0000256" key="2">
    <source>
        <dbReference type="ARBA" id="ARBA00023157"/>
    </source>
</evidence>
<dbReference type="Gene3D" id="2.120.10.70">
    <property type="entry name" value="Fucose-specific lectin"/>
    <property type="match status" value="1"/>
</dbReference>
<dbReference type="InterPro" id="IPR013517">
    <property type="entry name" value="FG-GAP"/>
</dbReference>
<dbReference type="Pfam" id="PF13517">
    <property type="entry name" value="FG-GAP_3"/>
    <property type="match status" value="1"/>
</dbReference>
<feature type="domain" description="LamG-like jellyroll fold" evidence="4">
    <location>
        <begin position="1136"/>
        <end position="1275"/>
    </location>
</feature>
<evidence type="ECO:0000256" key="1">
    <source>
        <dbReference type="ARBA" id="ARBA00022729"/>
    </source>
</evidence>
<feature type="compositionally biased region" description="Low complexity" evidence="3">
    <location>
        <begin position="1095"/>
        <end position="1105"/>
    </location>
</feature>
<dbReference type="RefSeq" id="WP_344512232.1">
    <property type="nucleotide sequence ID" value="NZ_BAAAQD010000031.1"/>
</dbReference>
<dbReference type="InterPro" id="IPR058502">
    <property type="entry name" value="PLL-like_beta-prop"/>
</dbReference>
<feature type="region of interest" description="Disordered" evidence="3">
    <location>
        <begin position="1082"/>
        <end position="1105"/>
    </location>
</feature>
<dbReference type="SUPFAM" id="SSF69318">
    <property type="entry name" value="Integrin alpha N-terminal domain"/>
    <property type="match status" value="1"/>
</dbReference>
<dbReference type="Gene3D" id="2.40.128.340">
    <property type="match status" value="2"/>
</dbReference>
<dbReference type="PANTHER" id="PTHR46943:SF1">
    <property type="entry name" value="PENTRAXIN-RELATED PROTEIN PTX3"/>
    <property type="match status" value="1"/>
</dbReference>
<dbReference type="Pfam" id="PF26607">
    <property type="entry name" value="DUF8189"/>
    <property type="match status" value="1"/>
</dbReference>
<evidence type="ECO:0000313" key="6">
    <source>
        <dbReference type="Proteomes" id="UP001501470"/>
    </source>
</evidence>